<protein>
    <submittedName>
        <fullName evidence="2">Uncharacterized protein</fullName>
    </submittedName>
</protein>
<sequence length="258" mass="26021">MPEMADQYSDSEKGNPYAAGLAAFGAGLAAFSWYLLQSTPMTALGIGVAVVGASIAITPTAPVPSKAVRKLLEGSLANIEAVLEDTGAAGRGYYVPGGAVGGSGDGGAEAGPGAVRVFVPIGGGGDAGSGSGALPSRWEAKGLVTSLDGRDYLVLYPPGSFLVSNEGMSGDLESLLGELLVEESGIVESVKVVEDGQSVVVDLKRPRSGAGYGRVRRALGSLEAGTAAVVVAAAKRRVAMVASEEDLSDRKRVVIDLL</sequence>
<keyword evidence="1" id="KW-0812">Transmembrane</keyword>
<accession>A0A3S3VCD1</accession>
<name>A0A3S3VCD1_METS7</name>
<proteinExistence type="predicted"/>
<comment type="caution">
    <text evidence="2">The sequence shown here is derived from an EMBL/GenBank/DDBJ whole genome shotgun (WGS) entry which is preliminary data.</text>
</comment>
<dbReference type="AlphaFoldDB" id="A0A3S3VCD1"/>
<reference evidence="2 3" key="1">
    <citation type="submission" date="2018-12" db="EMBL/GenBank/DDBJ databases">
        <title>The complete genome of the methanogenic archaea of the candidate phylum Verstraetearchaeota, obtained from the metagenome of underground thermal water.</title>
        <authorList>
            <person name="Kadnikov V.V."/>
            <person name="Mardanov A.V."/>
            <person name="Beletsky A.V."/>
            <person name="Karnachuk O.V."/>
            <person name="Ravin N.V."/>
        </authorList>
    </citation>
    <scope>NUCLEOTIDE SEQUENCE [LARGE SCALE GENOMIC DNA]</scope>
    <source>
        <strain evidence="2">Ch88</strain>
    </source>
</reference>
<evidence type="ECO:0000313" key="3">
    <source>
        <dbReference type="Proteomes" id="UP000288215"/>
    </source>
</evidence>
<feature type="transmembrane region" description="Helical" evidence="1">
    <location>
        <begin position="17"/>
        <end position="36"/>
    </location>
</feature>
<evidence type="ECO:0000313" key="2">
    <source>
        <dbReference type="EMBL" id="RWX73441.1"/>
    </source>
</evidence>
<evidence type="ECO:0000256" key="1">
    <source>
        <dbReference type="SAM" id="Phobius"/>
    </source>
</evidence>
<keyword evidence="1" id="KW-0472">Membrane</keyword>
<gene>
    <name evidence="2" type="ORF">Metus_1415</name>
</gene>
<dbReference type="Proteomes" id="UP000288215">
    <property type="component" value="Unassembled WGS sequence"/>
</dbReference>
<dbReference type="EMBL" id="RXGA01000003">
    <property type="protein sequence ID" value="RWX73441.1"/>
    <property type="molecule type" value="Genomic_DNA"/>
</dbReference>
<feature type="transmembrane region" description="Helical" evidence="1">
    <location>
        <begin position="43"/>
        <end position="61"/>
    </location>
</feature>
<organism evidence="2 3">
    <name type="scientific">Methanosuratincola subterraneus</name>
    <dbReference type="NCBI Taxonomy" id="2593994"/>
    <lineage>
        <taxon>Archaea</taxon>
        <taxon>Thermoproteota</taxon>
        <taxon>Methanosuratincolia</taxon>
        <taxon>Candidatus Methanomethylicales</taxon>
        <taxon>Candidatus Methanomethylicaceae</taxon>
        <taxon>Candidatus Methanosuratincola (ex Vanwonterghem et al. 2016)</taxon>
    </lineage>
</organism>
<keyword evidence="1" id="KW-1133">Transmembrane helix</keyword>